<dbReference type="EMBL" id="OE180199">
    <property type="protein sequence ID" value="CAD7570765.1"/>
    <property type="molecule type" value="Genomic_DNA"/>
</dbReference>
<evidence type="ECO:0000313" key="1">
    <source>
        <dbReference type="EMBL" id="CAD7570765.1"/>
    </source>
</evidence>
<name>A0A7R9P5T3_TIMCA</name>
<accession>A0A7R9P5T3</accession>
<proteinExistence type="predicted"/>
<protein>
    <submittedName>
        <fullName evidence="1">(California timema) hypothetical protein</fullName>
    </submittedName>
</protein>
<reference evidence="1" key="1">
    <citation type="submission" date="2020-11" db="EMBL/GenBank/DDBJ databases">
        <authorList>
            <person name="Tran Van P."/>
        </authorList>
    </citation>
    <scope>NUCLEOTIDE SEQUENCE</scope>
</reference>
<sequence length="176" mass="19480">MNNRVWCKTFTSRLRLVQHNDISHSVVAGKRTNSLLEEVAPRDTMRRSRLYLPWSLLAGDLKRVNILQKTDSCCYCSILRSHPLAIVSGEIPAIKHSLLGLHHSAGPASSSSSVYLDITPSSLSCRMFGIPSLLRTSYSTPSLHLFLGIPLCLVPPGSHLQHRPSTLVSFHPLNMS</sequence>
<organism evidence="1">
    <name type="scientific">Timema californicum</name>
    <name type="common">California timema</name>
    <name type="synonym">Walking stick</name>
    <dbReference type="NCBI Taxonomy" id="61474"/>
    <lineage>
        <taxon>Eukaryota</taxon>
        <taxon>Metazoa</taxon>
        <taxon>Ecdysozoa</taxon>
        <taxon>Arthropoda</taxon>
        <taxon>Hexapoda</taxon>
        <taxon>Insecta</taxon>
        <taxon>Pterygota</taxon>
        <taxon>Neoptera</taxon>
        <taxon>Polyneoptera</taxon>
        <taxon>Phasmatodea</taxon>
        <taxon>Timematodea</taxon>
        <taxon>Timematoidea</taxon>
        <taxon>Timematidae</taxon>
        <taxon>Timema</taxon>
    </lineage>
</organism>
<gene>
    <name evidence="1" type="ORF">TCMB3V08_LOCUS3454</name>
</gene>
<dbReference type="AlphaFoldDB" id="A0A7R9P5T3"/>